<evidence type="ECO:0000256" key="3">
    <source>
        <dbReference type="ARBA" id="ARBA00006428"/>
    </source>
</evidence>
<dbReference type="EC" id="2.7.1.161" evidence="4"/>
<evidence type="ECO:0000256" key="8">
    <source>
        <dbReference type="ARBA" id="ARBA00022679"/>
    </source>
</evidence>
<dbReference type="GO" id="GO:0009231">
    <property type="term" value="P:riboflavin biosynthetic process"/>
    <property type="evidence" value="ECO:0007669"/>
    <property type="project" value="InterPro"/>
</dbReference>
<dbReference type="AlphaFoldDB" id="A0A2R6AUS9"/>
<organism evidence="18 19">
    <name type="scientific">Candidatus Marsarchaeota G2 archaeon ECH_B_SAG-M15</name>
    <dbReference type="NCBI Taxonomy" id="1978162"/>
    <lineage>
        <taxon>Archaea</taxon>
        <taxon>Candidatus Marsarchaeota</taxon>
        <taxon>Candidatus Marsarchaeota group 2</taxon>
    </lineage>
</organism>
<dbReference type="EMBL" id="NEXJ01000097">
    <property type="protein sequence ID" value="PSN90093.1"/>
    <property type="molecule type" value="Genomic_DNA"/>
</dbReference>
<protein>
    <recommendedName>
        <fullName evidence="5">Riboflavin kinase</fullName>
        <ecNumber evidence="4">2.7.1.161</ecNumber>
    </recommendedName>
    <alternativeName>
        <fullName evidence="14">CTP-dependent riboflavin kinase</fullName>
    </alternativeName>
    <alternativeName>
        <fullName evidence="15">CTP:riboflavin 5'-phosphotransferase</fullName>
    </alternativeName>
    <alternativeName>
        <fullName evidence="13">Flavokinase</fullName>
    </alternativeName>
</protein>
<evidence type="ECO:0000256" key="2">
    <source>
        <dbReference type="ARBA" id="ARBA00005219"/>
    </source>
</evidence>
<evidence type="ECO:0000256" key="4">
    <source>
        <dbReference type="ARBA" id="ARBA00011987"/>
    </source>
</evidence>
<comment type="cofactor">
    <cofactor evidence="1">
        <name>Mg(2+)</name>
        <dbReference type="ChEBI" id="CHEBI:18420"/>
    </cofactor>
</comment>
<dbReference type="InterPro" id="IPR023465">
    <property type="entry name" value="Riboflavin_kinase_dom_sf"/>
</dbReference>
<name>A0A2R6AUS9_9ARCH</name>
<evidence type="ECO:0000256" key="13">
    <source>
        <dbReference type="ARBA" id="ARBA00029789"/>
    </source>
</evidence>
<evidence type="ECO:0000259" key="17">
    <source>
        <dbReference type="Pfam" id="PF01982"/>
    </source>
</evidence>
<dbReference type="GO" id="GO:0046872">
    <property type="term" value="F:metal ion binding"/>
    <property type="evidence" value="ECO:0007669"/>
    <property type="project" value="UniProtKB-KW"/>
</dbReference>
<keyword evidence="9" id="KW-0479">Metal-binding</keyword>
<evidence type="ECO:0000256" key="15">
    <source>
        <dbReference type="ARBA" id="ARBA00033116"/>
    </source>
</evidence>
<dbReference type="GO" id="GO:0008531">
    <property type="term" value="F:riboflavin kinase activity"/>
    <property type="evidence" value="ECO:0007669"/>
    <property type="project" value="InterPro"/>
</dbReference>
<dbReference type="Pfam" id="PF01982">
    <property type="entry name" value="CTP-dep_RFKase"/>
    <property type="match status" value="1"/>
</dbReference>
<accession>A0A2R6AUS9</accession>
<evidence type="ECO:0000256" key="10">
    <source>
        <dbReference type="ARBA" id="ARBA00022741"/>
    </source>
</evidence>
<dbReference type="PANTHER" id="PTHR40706">
    <property type="entry name" value="RIBOFLAVIN KINASE"/>
    <property type="match status" value="1"/>
</dbReference>
<feature type="domain" description="Riboflavin kinase" evidence="17">
    <location>
        <begin position="108"/>
        <end position="228"/>
    </location>
</feature>
<gene>
    <name evidence="18" type="ORF">B9Q08_05455</name>
</gene>
<proteinExistence type="inferred from homology"/>
<keyword evidence="6" id="KW-0285">Flavoprotein</keyword>
<evidence type="ECO:0000256" key="9">
    <source>
        <dbReference type="ARBA" id="ARBA00022723"/>
    </source>
</evidence>
<keyword evidence="8" id="KW-0808">Transferase</keyword>
<dbReference type="Gene3D" id="2.40.30.30">
    <property type="entry name" value="Riboflavin kinase-like"/>
    <property type="match status" value="1"/>
</dbReference>
<dbReference type="Gene3D" id="1.10.10.10">
    <property type="entry name" value="Winged helix-like DNA-binding domain superfamily/Winged helix DNA-binding domain"/>
    <property type="match status" value="1"/>
</dbReference>
<evidence type="ECO:0000256" key="1">
    <source>
        <dbReference type="ARBA" id="ARBA00001946"/>
    </source>
</evidence>
<dbReference type="PANTHER" id="PTHR40706:SF1">
    <property type="entry name" value="RIBOFLAVIN KINASE"/>
    <property type="match status" value="1"/>
</dbReference>
<evidence type="ECO:0000313" key="19">
    <source>
        <dbReference type="Proteomes" id="UP000240490"/>
    </source>
</evidence>
<reference evidence="18 19" key="1">
    <citation type="submission" date="2017-04" db="EMBL/GenBank/DDBJ databases">
        <title>Novel microbial lineages endemic to geothermal iron-oxide mats fill important gaps in the evolutionary history of Archaea.</title>
        <authorList>
            <person name="Jay Z.J."/>
            <person name="Beam J.P."/>
            <person name="Dlakic M."/>
            <person name="Rusch D.B."/>
            <person name="Kozubal M.A."/>
            <person name="Inskeep W.P."/>
        </authorList>
    </citation>
    <scope>NUCLEOTIDE SEQUENCE [LARGE SCALE GENOMIC DNA]</scope>
    <source>
        <strain evidence="18">ECH_B_SAG-M15</strain>
    </source>
</reference>
<dbReference type="GO" id="GO:0009398">
    <property type="term" value="P:FMN biosynthetic process"/>
    <property type="evidence" value="ECO:0007669"/>
    <property type="project" value="UniProtKB-UniPathway"/>
</dbReference>
<comment type="caution">
    <text evidence="18">The sequence shown here is derived from an EMBL/GenBank/DDBJ whole genome shotgun (WGS) entry which is preliminary data.</text>
</comment>
<sequence>MVAQNKMFLGNYGERWFDFADVLVPLVEFGGLHGYVRLSGSSLGSLLGISQQAAARRLIKAAEAGFVNKRQSVFGFEYMLSDKAKNQLSGFLSTFSKRPEPKRIDAKVFSGVGEGRFFLELRGYRKQFEQIYDFKPYPGTLNLKAKQSVLDLFKPFPTKIVNGFRTGGRTYGLVLSYKARIHYNGQNQECVAVFPQISRYGDETVEVIAPTSLRKKLGLADGDIVELEPILD</sequence>
<keyword evidence="11" id="KW-0418">Kinase</keyword>
<comment type="catalytic activity">
    <reaction evidence="16">
        <text>riboflavin + CTP = CDP + FMN + H(+)</text>
        <dbReference type="Rhea" id="RHEA:25021"/>
        <dbReference type="ChEBI" id="CHEBI:15378"/>
        <dbReference type="ChEBI" id="CHEBI:37563"/>
        <dbReference type="ChEBI" id="CHEBI:57986"/>
        <dbReference type="ChEBI" id="CHEBI:58069"/>
        <dbReference type="ChEBI" id="CHEBI:58210"/>
        <dbReference type="EC" id="2.7.1.161"/>
    </reaction>
</comment>
<dbReference type="SUPFAM" id="SSF82114">
    <property type="entry name" value="Riboflavin kinase-like"/>
    <property type="match status" value="1"/>
</dbReference>
<evidence type="ECO:0000256" key="14">
    <source>
        <dbReference type="ARBA" id="ARBA00030544"/>
    </source>
</evidence>
<comment type="similarity">
    <text evidence="3">Belongs to the archaeal riboflavin kinase family.</text>
</comment>
<keyword evidence="10" id="KW-0547">Nucleotide-binding</keyword>
<dbReference type="UniPathway" id="UPA00276">
    <property type="reaction ID" value="UER00929"/>
</dbReference>
<dbReference type="InterPro" id="IPR039063">
    <property type="entry name" value="RibK_CTP-dep"/>
</dbReference>
<keyword evidence="7" id="KW-0288">FMN</keyword>
<dbReference type="InterPro" id="IPR036388">
    <property type="entry name" value="WH-like_DNA-bd_sf"/>
</dbReference>
<keyword evidence="12" id="KW-0460">Magnesium</keyword>
<evidence type="ECO:0000256" key="11">
    <source>
        <dbReference type="ARBA" id="ARBA00022777"/>
    </source>
</evidence>
<comment type="pathway">
    <text evidence="2">Cofactor biosynthesis; FMN biosynthesis; FMN from riboflavin (CTP route): step 1/1.</text>
</comment>
<evidence type="ECO:0000256" key="7">
    <source>
        <dbReference type="ARBA" id="ARBA00022643"/>
    </source>
</evidence>
<evidence type="ECO:0000313" key="18">
    <source>
        <dbReference type="EMBL" id="PSN90093.1"/>
    </source>
</evidence>
<dbReference type="Proteomes" id="UP000240490">
    <property type="component" value="Unassembled WGS sequence"/>
</dbReference>
<evidence type="ECO:0000256" key="6">
    <source>
        <dbReference type="ARBA" id="ARBA00022630"/>
    </source>
</evidence>
<evidence type="ECO:0000256" key="5">
    <source>
        <dbReference type="ARBA" id="ARBA00017394"/>
    </source>
</evidence>
<evidence type="ECO:0000256" key="16">
    <source>
        <dbReference type="ARBA" id="ARBA00047857"/>
    </source>
</evidence>
<dbReference type="GO" id="GO:0000166">
    <property type="term" value="F:nucleotide binding"/>
    <property type="evidence" value="ECO:0007669"/>
    <property type="project" value="UniProtKB-KW"/>
</dbReference>
<dbReference type="InterPro" id="IPR023602">
    <property type="entry name" value="Riboflavin_kinase_CTP-dep"/>
</dbReference>
<evidence type="ECO:0000256" key="12">
    <source>
        <dbReference type="ARBA" id="ARBA00022842"/>
    </source>
</evidence>